<gene>
    <name evidence="1" type="ORF">ETEE_3640</name>
</gene>
<evidence type="ECO:0000313" key="1">
    <source>
        <dbReference type="EMBL" id="AIJ10059.1"/>
    </source>
</evidence>
<organism evidence="1 2">
    <name type="scientific">Edwardsiella anguillarum ET080813</name>
    <dbReference type="NCBI Taxonomy" id="667120"/>
    <lineage>
        <taxon>Bacteria</taxon>
        <taxon>Pseudomonadati</taxon>
        <taxon>Pseudomonadota</taxon>
        <taxon>Gammaproteobacteria</taxon>
        <taxon>Enterobacterales</taxon>
        <taxon>Hafniaceae</taxon>
        <taxon>Edwardsiella</taxon>
    </lineage>
</organism>
<dbReference type="EMBL" id="CP006664">
    <property type="protein sequence ID" value="AIJ10059.1"/>
    <property type="molecule type" value="Genomic_DNA"/>
</dbReference>
<dbReference type="Proteomes" id="UP000028681">
    <property type="component" value="Chromosome"/>
</dbReference>
<dbReference type="GeneID" id="41066913"/>
<dbReference type="HOGENOM" id="CLU_130801_1_0_6"/>
<name>A0A076LXB3_9GAMM</name>
<dbReference type="InterPro" id="IPR053917">
    <property type="entry name" value="DUF6979"/>
</dbReference>
<evidence type="ECO:0000313" key="2">
    <source>
        <dbReference type="Proteomes" id="UP000028681"/>
    </source>
</evidence>
<protein>
    <submittedName>
        <fullName evidence="1">Uncharacterized protein</fullName>
    </submittedName>
</protein>
<sequence>MKAPSECVYGKIAGEAYRLARDGMPPTQAWDKAVVGKDKPCPQAAFLGLCEAGYLKNIPAGSYQKSDSKNARYATVAANYLLAHRIIANDVTPSALWKVALANEVNPPRTYNSQMHIVLTLWEAGVIQSPPR</sequence>
<proteinExistence type="predicted"/>
<dbReference type="AlphaFoldDB" id="A0A076LXB3"/>
<accession>A0A076LXB3</accession>
<reference evidence="1 2" key="1">
    <citation type="journal article" date="2012" name="PLoS ONE">
        <title>Edwardsiella comparative phylogenomics reveal the new intra/inter-species taxonomic relationships, virulence evolution and niche adaptation mechanisms.</title>
        <authorList>
            <person name="Yang M."/>
            <person name="Lv Y."/>
            <person name="Xiao J."/>
            <person name="Wu H."/>
            <person name="Zheng H."/>
            <person name="Liu Q."/>
            <person name="Zhang Y."/>
            <person name="Wang Q."/>
        </authorList>
    </citation>
    <scope>NUCLEOTIDE SEQUENCE [LARGE SCALE GENOMIC DNA]</scope>
    <source>
        <strain evidence="2">080813</strain>
    </source>
</reference>
<dbReference type="Pfam" id="PF22399">
    <property type="entry name" value="DUF6979"/>
    <property type="match status" value="1"/>
</dbReference>
<dbReference type="KEGG" id="ete:ETEE_3640"/>
<dbReference type="RefSeq" id="WP_144242831.1">
    <property type="nucleotide sequence ID" value="NZ_CP006664.1"/>
</dbReference>